<name>A0AAD5XJR4_9FUNG</name>
<evidence type="ECO:0000256" key="1">
    <source>
        <dbReference type="SAM" id="Coils"/>
    </source>
</evidence>
<keyword evidence="3" id="KW-1185">Reference proteome</keyword>
<gene>
    <name evidence="2" type="ORF">HK100_001205</name>
</gene>
<feature type="coiled-coil region" evidence="1">
    <location>
        <begin position="40"/>
        <end position="108"/>
    </location>
</feature>
<dbReference type="Proteomes" id="UP001211907">
    <property type="component" value="Unassembled WGS sequence"/>
</dbReference>
<dbReference type="AlphaFoldDB" id="A0AAD5XJR4"/>
<organism evidence="2 3">
    <name type="scientific">Physocladia obscura</name>
    <dbReference type="NCBI Taxonomy" id="109957"/>
    <lineage>
        <taxon>Eukaryota</taxon>
        <taxon>Fungi</taxon>
        <taxon>Fungi incertae sedis</taxon>
        <taxon>Chytridiomycota</taxon>
        <taxon>Chytridiomycota incertae sedis</taxon>
        <taxon>Chytridiomycetes</taxon>
        <taxon>Chytridiales</taxon>
        <taxon>Chytriomycetaceae</taxon>
        <taxon>Physocladia</taxon>
    </lineage>
</organism>
<sequence length="251" mass="27625">MAEIENSQAITKLLGIDVVSPLESSAGRTHAAITALALAEHKARQRNAALKRILKRLESANKRAAEIATNQTEPPLQTLNLFADAEKARELSQNAVMLEQKGKEYSQRILELSSSYSEQKTDITFEQLDILHQEIAVRLQNLQSKKALFAAYNELPPTRIREQTFVSAQIYNLASAMSQRDEVTETRNQCIDLILSVALNGRVADGQVQTQTEAGREAAYARLEDGQGAACTHCGVAVVWKAGNDSQVNIH</sequence>
<protein>
    <submittedName>
        <fullName evidence="2">Uncharacterized protein</fullName>
    </submittedName>
</protein>
<reference evidence="2" key="1">
    <citation type="submission" date="2020-05" db="EMBL/GenBank/DDBJ databases">
        <title>Phylogenomic resolution of chytrid fungi.</title>
        <authorList>
            <person name="Stajich J.E."/>
            <person name="Amses K."/>
            <person name="Simmons R."/>
            <person name="Seto K."/>
            <person name="Myers J."/>
            <person name="Bonds A."/>
            <person name="Quandt C.A."/>
            <person name="Barry K."/>
            <person name="Liu P."/>
            <person name="Grigoriev I."/>
            <person name="Longcore J.E."/>
            <person name="James T.Y."/>
        </authorList>
    </citation>
    <scope>NUCLEOTIDE SEQUENCE</scope>
    <source>
        <strain evidence="2">JEL0513</strain>
    </source>
</reference>
<keyword evidence="1" id="KW-0175">Coiled coil</keyword>
<dbReference type="EMBL" id="JADGJH010000126">
    <property type="protein sequence ID" value="KAJ3136977.1"/>
    <property type="molecule type" value="Genomic_DNA"/>
</dbReference>
<accession>A0AAD5XJR4</accession>
<comment type="caution">
    <text evidence="2">The sequence shown here is derived from an EMBL/GenBank/DDBJ whole genome shotgun (WGS) entry which is preliminary data.</text>
</comment>
<evidence type="ECO:0000313" key="2">
    <source>
        <dbReference type="EMBL" id="KAJ3136977.1"/>
    </source>
</evidence>
<proteinExistence type="predicted"/>
<evidence type="ECO:0000313" key="3">
    <source>
        <dbReference type="Proteomes" id="UP001211907"/>
    </source>
</evidence>